<accession>A0ACA9QT64</accession>
<comment type="caution">
    <text evidence="1">The sequence shown here is derived from an EMBL/GenBank/DDBJ whole genome shotgun (WGS) entry which is preliminary data.</text>
</comment>
<name>A0ACA9QT64_9GLOM</name>
<sequence>MSSLRRQKSNTITVHTRVKEYESIFRADNGLLFCNYCDLSVDWKHKSTIDAHCASKKHLTQQKLYE</sequence>
<proteinExistence type="predicted"/>
<protein>
    <submittedName>
        <fullName evidence="1">7892_t:CDS:1</fullName>
    </submittedName>
</protein>
<organism evidence="1 2">
    <name type="scientific">Dentiscutata heterogama</name>
    <dbReference type="NCBI Taxonomy" id="1316150"/>
    <lineage>
        <taxon>Eukaryota</taxon>
        <taxon>Fungi</taxon>
        <taxon>Fungi incertae sedis</taxon>
        <taxon>Mucoromycota</taxon>
        <taxon>Glomeromycotina</taxon>
        <taxon>Glomeromycetes</taxon>
        <taxon>Diversisporales</taxon>
        <taxon>Gigasporaceae</taxon>
        <taxon>Dentiscutata</taxon>
    </lineage>
</organism>
<dbReference type="Proteomes" id="UP000789702">
    <property type="component" value="Unassembled WGS sequence"/>
</dbReference>
<keyword evidence="2" id="KW-1185">Reference proteome</keyword>
<evidence type="ECO:0000313" key="2">
    <source>
        <dbReference type="Proteomes" id="UP000789702"/>
    </source>
</evidence>
<reference evidence="1" key="1">
    <citation type="submission" date="2021-06" db="EMBL/GenBank/DDBJ databases">
        <authorList>
            <person name="Kallberg Y."/>
            <person name="Tangrot J."/>
            <person name="Rosling A."/>
        </authorList>
    </citation>
    <scope>NUCLEOTIDE SEQUENCE</scope>
    <source>
        <strain evidence="1">IL203A</strain>
    </source>
</reference>
<evidence type="ECO:0000313" key="1">
    <source>
        <dbReference type="EMBL" id="CAG8761162.1"/>
    </source>
</evidence>
<dbReference type="EMBL" id="CAJVPU010051376">
    <property type="protein sequence ID" value="CAG8761162.1"/>
    <property type="molecule type" value="Genomic_DNA"/>
</dbReference>
<gene>
    <name evidence="1" type="ORF">DHETER_LOCUS15268</name>
</gene>
<feature type="non-terminal residue" evidence="1">
    <location>
        <position position="66"/>
    </location>
</feature>